<reference evidence="2 3" key="1">
    <citation type="submission" date="2020-07" db="EMBL/GenBank/DDBJ databases">
        <title>Halophilic bacteria isolated from french cheeses.</title>
        <authorList>
            <person name="Kothe C.I."/>
            <person name="Farah-Kraiem B."/>
            <person name="Renault P."/>
            <person name="Dridi B."/>
        </authorList>
    </citation>
    <scope>NUCLEOTIDE SEQUENCE [LARGE SCALE GENOMIC DNA]</scope>
    <source>
        <strain evidence="2 3">FME20</strain>
    </source>
</reference>
<evidence type="ECO:0000256" key="1">
    <source>
        <dbReference type="SAM" id="Phobius"/>
    </source>
</evidence>
<dbReference type="RefSeq" id="WP_192539933.1">
    <property type="nucleotide sequence ID" value="NZ_JABUZA010000094.1"/>
</dbReference>
<organism evidence="2 3">
    <name type="scientific">Halomonas colorata</name>
    <dbReference type="NCBI Taxonomy" id="2742615"/>
    <lineage>
        <taxon>Bacteria</taxon>
        <taxon>Pseudomonadati</taxon>
        <taxon>Pseudomonadota</taxon>
        <taxon>Gammaproteobacteria</taxon>
        <taxon>Oceanospirillales</taxon>
        <taxon>Halomonadaceae</taxon>
        <taxon>Halomonas</taxon>
    </lineage>
</organism>
<proteinExistence type="predicted"/>
<comment type="caution">
    <text evidence="2">The sequence shown here is derived from an EMBL/GenBank/DDBJ whole genome shotgun (WGS) entry which is preliminary data.</text>
</comment>
<keyword evidence="3" id="KW-1185">Reference proteome</keyword>
<evidence type="ECO:0000313" key="2">
    <source>
        <dbReference type="EMBL" id="MBE0465520.1"/>
    </source>
</evidence>
<dbReference type="Proteomes" id="UP001645038">
    <property type="component" value="Unassembled WGS sequence"/>
</dbReference>
<dbReference type="InterPro" id="IPR021484">
    <property type="entry name" value="DUF3137"/>
</dbReference>
<feature type="transmembrane region" description="Helical" evidence="1">
    <location>
        <begin position="68"/>
        <end position="89"/>
    </location>
</feature>
<name>A0ABR9G3P2_9GAMM</name>
<keyword evidence="1" id="KW-0472">Membrane</keyword>
<dbReference type="EMBL" id="RRZB01000117">
    <property type="protein sequence ID" value="MBE0465520.1"/>
    <property type="molecule type" value="Genomic_DNA"/>
</dbReference>
<accession>A0ABR9G3P2</accession>
<sequence>MSILNTFYQAKEAIKQLTNGTAYRQPEASTNLSEAARSKIEQEVLPLLEPLEQFRLEKLASKVRRKKWFIRIGWLLWLPSVAFDVSMLVSGDPTFLTLIVLGGFAVWVFYPEFQYIRHYKKKLIPVLVRAFGEYDYKADGCIDMDAVKSFEIMPSFSSKSSEDYIKGEVEGVKFEFCELKLERRGNKSNINVHRGGALLITMPFQFSGYTVVKTDYGKLGNLLSRSLAKTRVELENPEFEDRYEVFGSDQQYARYLLSPALMEQIIALDDLFRARAKGSGLTCEFRDDKALFMLSYFGDLMNVGDIDVSAYDLDKMPLLEQELAMIFGIIQQLKLDSLAARNVASDRLAGV</sequence>
<evidence type="ECO:0000313" key="3">
    <source>
        <dbReference type="Proteomes" id="UP001645038"/>
    </source>
</evidence>
<keyword evidence="1" id="KW-0812">Transmembrane</keyword>
<keyword evidence="1" id="KW-1133">Transmembrane helix</keyword>
<protein>
    <submittedName>
        <fullName evidence="2">DUF3137 domain-containing protein</fullName>
    </submittedName>
</protein>
<gene>
    <name evidence="2" type="ORF">EI547_19070</name>
</gene>
<dbReference type="Pfam" id="PF11335">
    <property type="entry name" value="DUF3137"/>
    <property type="match status" value="1"/>
</dbReference>
<feature type="transmembrane region" description="Helical" evidence="1">
    <location>
        <begin position="95"/>
        <end position="113"/>
    </location>
</feature>